<dbReference type="Proteomes" id="UP000647017">
    <property type="component" value="Unassembled WGS sequence"/>
</dbReference>
<dbReference type="EMBL" id="BOOZ01000093">
    <property type="protein sequence ID" value="GIJ13255.1"/>
    <property type="molecule type" value="Genomic_DNA"/>
</dbReference>
<gene>
    <name evidence="1" type="ORF">Van01_64690</name>
</gene>
<evidence type="ECO:0000313" key="1">
    <source>
        <dbReference type="EMBL" id="GIJ13255.1"/>
    </source>
</evidence>
<reference evidence="1 2" key="1">
    <citation type="submission" date="2021-01" db="EMBL/GenBank/DDBJ databases">
        <title>Whole genome shotgun sequence of Verrucosispora andamanensis NBRC 109075.</title>
        <authorList>
            <person name="Komaki H."/>
            <person name="Tamura T."/>
        </authorList>
    </citation>
    <scope>NUCLEOTIDE SEQUENCE [LARGE SCALE GENOMIC DNA]</scope>
    <source>
        <strain evidence="1 2">NBRC 109075</strain>
    </source>
</reference>
<sequence length="110" mass="12095">MHGGDRLEVGHRRDEAAGLRHQGAARIGEVDLAGGALHQVDAEPILQRPDLLAECGLRQKGPLSGPAEVKLLREYEEQSHLTQARLQAASLRNMSHHSRNAINRPQMLIT</sequence>
<accession>A0ABQ4I5R6</accession>
<protein>
    <submittedName>
        <fullName evidence="1">Uncharacterized protein</fullName>
    </submittedName>
</protein>
<keyword evidence="2" id="KW-1185">Reference proteome</keyword>
<organism evidence="1 2">
    <name type="scientific">Micromonospora andamanensis</name>
    <dbReference type="NCBI Taxonomy" id="1287068"/>
    <lineage>
        <taxon>Bacteria</taxon>
        <taxon>Bacillati</taxon>
        <taxon>Actinomycetota</taxon>
        <taxon>Actinomycetes</taxon>
        <taxon>Micromonosporales</taxon>
        <taxon>Micromonosporaceae</taxon>
        <taxon>Micromonospora</taxon>
    </lineage>
</organism>
<proteinExistence type="predicted"/>
<comment type="caution">
    <text evidence="1">The sequence shown here is derived from an EMBL/GenBank/DDBJ whole genome shotgun (WGS) entry which is preliminary data.</text>
</comment>
<evidence type="ECO:0000313" key="2">
    <source>
        <dbReference type="Proteomes" id="UP000647017"/>
    </source>
</evidence>
<name>A0ABQ4I5R6_9ACTN</name>